<evidence type="ECO:0000313" key="2">
    <source>
        <dbReference type="Proteomes" id="UP001060215"/>
    </source>
</evidence>
<gene>
    <name evidence="1" type="ORF">LOK49_LG03G01748</name>
</gene>
<organism evidence="1 2">
    <name type="scientific">Camellia lanceoleosa</name>
    <dbReference type="NCBI Taxonomy" id="1840588"/>
    <lineage>
        <taxon>Eukaryota</taxon>
        <taxon>Viridiplantae</taxon>
        <taxon>Streptophyta</taxon>
        <taxon>Embryophyta</taxon>
        <taxon>Tracheophyta</taxon>
        <taxon>Spermatophyta</taxon>
        <taxon>Magnoliopsida</taxon>
        <taxon>eudicotyledons</taxon>
        <taxon>Gunneridae</taxon>
        <taxon>Pentapetalae</taxon>
        <taxon>asterids</taxon>
        <taxon>Ericales</taxon>
        <taxon>Theaceae</taxon>
        <taxon>Camellia</taxon>
    </lineage>
</organism>
<accession>A0ACC0IE60</accession>
<reference evidence="1 2" key="1">
    <citation type="journal article" date="2022" name="Plant J.">
        <title>Chromosome-level genome of Camellia lanceoleosa provides a valuable resource for understanding genome evolution and self-incompatibility.</title>
        <authorList>
            <person name="Gong W."/>
            <person name="Xiao S."/>
            <person name="Wang L."/>
            <person name="Liao Z."/>
            <person name="Chang Y."/>
            <person name="Mo W."/>
            <person name="Hu G."/>
            <person name="Li W."/>
            <person name="Zhao G."/>
            <person name="Zhu H."/>
            <person name="Hu X."/>
            <person name="Ji K."/>
            <person name="Xiang X."/>
            <person name="Song Q."/>
            <person name="Yuan D."/>
            <person name="Jin S."/>
            <person name="Zhang L."/>
        </authorList>
    </citation>
    <scope>NUCLEOTIDE SEQUENCE [LARGE SCALE GENOMIC DNA]</scope>
    <source>
        <strain evidence="1">SQ_2022a</strain>
    </source>
</reference>
<dbReference type="EMBL" id="CM045763">
    <property type="protein sequence ID" value="KAI8024182.1"/>
    <property type="molecule type" value="Genomic_DNA"/>
</dbReference>
<evidence type="ECO:0000313" key="1">
    <source>
        <dbReference type="EMBL" id="KAI8024182.1"/>
    </source>
</evidence>
<dbReference type="Proteomes" id="UP001060215">
    <property type="component" value="Chromosome 6"/>
</dbReference>
<comment type="caution">
    <text evidence="1">The sequence shown here is derived from an EMBL/GenBank/DDBJ whole genome shotgun (WGS) entry which is preliminary data.</text>
</comment>
<proteinExistence type="predicted"/>
<protein>
    <submittedName>
        <fullName evidence="1">Protein TAR1</fullName>
    </submittedName>
</protein>
<sequence length="154" mass="17033">MIQDWPNGELASRCRERANAEAILMAHTASYDRGEGISTGFSTAQALASTLIRTGLCPESINGPVYTDPRPRSIGGPASCHSTSDWSASPAPICFPLDNFKHSLTLFSKSFSSFPHGTCLLLISHPYLALERIYRRIRATLPNNLTRRQRLMVR</sequence>
<name>A0ACC0IE60_9ERIC</name>
<keyword evidence="2" id="KW-1185">Reference proteome</keyword>